<proteinExistence type="predicted"/>
<accession>A0A9N8ZTZ0</accession>
<feature type="compositionally biased region" description="Polar residues" evidence="1">
    <location>
        <begin position="1"/>
        <end position="17"/>
    </location>
</feature>
<dbReference type="EMBL" id="CAJVPY010001098">
    <property type="protein sequence ID" value="CAG8507036.1"/>
    <property type="molecule type" value="Genomic_DNA"/>
</dbReference>
<evidence type="ECO:0000313" key="2">
    <source>
        <dbReference type="EMBL" id="CAG8507036.1"/>
    </source>
</evidence>
<keyword evidence="3" id="KW-1185">Reference proteome</keyword>
<gene>
    <name evidence="2" type="ORF">DERYTH_LOCUS3191</name>
</gene>
<name>A0A9N8ZTZ0_9GLOM</name>
<evidence type="ECO:0000256" key="1">
    <source>
        <dbReference type="SAM" id="MobiDB-lite"/>
    </source>
</evidence>
<dbReference type="Proteomes" id="UP000789405">
    <property type="component" value="Unassembled WGS sequence"/>
</dbReference>
<comment type="caution">
    <text evidence="2">The sequence shown here is derived from an EMBL/GenBank/DDBJ whole genome shotgun (WGS) entry which is preliminary data.</text>
</comment>
<reference evidence="2" key="1">
    <citation type="submission" date="2021-06" db="EMBL/GenBank/DDBJ databases">
        <authorList>
            <person name="Kallberg Y."/>
            <person name="Tangrot J."/>
            <person name="Rosling A."/>
        </authorList>
    </citation>
    <scope>NUCLEOTIDE SEQUENCE</scope>
    <source>
        <strain evidence="2">MA453B</strain>
    </source>
</reference>
<feature type="region of interest" description="Disordered" evidence="1">
    <location>
        <begin position="1"/>
        <end position="41"/>
    </location>
</feature>
<dbReference type="OrthoDB" id="2408011at2759"/>
<organism evidence="2 3">
    <name type="scientific">Dentiscutata erythropus</name>
    <dbReference type="NCBI Taxonomy" id="1348616"/>
    <lineage>
        <taxon>Eukaryota</taxon>
        <taxon>Fungi</taxon>
        <taxon>Fungi incertae sedis</taxon>
        <taxon>Mucoromycota</taxon>
        <taxon>Glomeromycotina</taxon>
        <taxon>Glomeromycetes</taxon>
        <taxon>Diversisporales</taxon>
        <taxon>Gigasporaceae</taxon>
        <taxon>Dentiscutata</taxon>
    </lineage>
</organism>
<sequence length="247" mass="29045">MELTNQEDMVNELYNSNTEDKLDVSIENEDEENDENDSGWNDMESEIKELNLAWKNDSQFEKTKQGPYMKSKTPKSTYYDKYRPTGIFTKAAVGTKKITSFFTSSQPLDPNNLEEISDDSDSEPNSYTFMINRKANDLKKQLEQNHNKLMVKEYNYKRAIFEYFILLSKNNGHGKIKASLDVARKVFIDGNVWKAQKIRYLMKYWLLNDKLPLSRHGKHQKTIKIIDDEDIGDKCHIWIRSQNFKDL</sequence>
<evidence type="ECO:0000313" key="3">
    <source>
        <dbReference type="Proteomes" id="UP000789405"/>
    </source>
</evidence>
<protein>
    <submittedName>
        <fullName evidence="2">16297_t:CDS:1</fullName>
    </submittedName>
</protein>
<feature type="compositionally biased region" description="Acidic residues" evidence="1">
    <location>
        <begin position="26"/>
        <end position="37"/>
    </location>
</feature>
<dbReference type="AlphaFoldDB" id="A0A9N8ZTZ0"/>